<dbReference type="InterPro" id="IPR000014">
    <property type="entry name" value="PAS"/>
</dbReference>
<dbReference type="Proteomes" id="UP000095662">
    <property type="component" value="Unassembled WGS sequence"/>
</dbReference>
<reference evidence="3 4" key="1">
    <citation type="submission" date="2015-09" db="EMBL/GenBank/DDBJ databases">
        <authorList>
            <consortium name="Pathogen Informatics"/>
        </authorList>
    </citation>
    <scope>NUCLEOTIDE SEQUENCE [LARGE SCALE GENOMIC DNA]</scope>
    <source>
        <strain evidence="3 4">2789STDY5834928</strain>
    </source>
</reference>
<name>A0A174ZM11_9FIRM</name>
<dbReference type="InterPro" id="IPR013655">
    <property type="entry name" value="PAS_fold_3"/>
</dbReference>
<evidence type="ECO:0000259" key="2">
    <source>
        <dbReference type="PROSITE" id="PS50887"/>
    </source>
</evidence>
<dbReference type="InterPro" id="IPR029787">
    <property type="entry name" value="Nucleotide_cyclase"/>
</dbReference>
<feature type="domain" description="GGDEF" evidence="2">
    <location>
        <begin position="321"/>
        <end position="451"/>
    </location>
</feature>
<dbReference type="InterPro" id="IPR050469">
    <property type="entry name" value="Diguanylate_Cyclase"/>
</dbReference>
<dbReference type="SUPFAM" id="SSF55785">
    <property type="entry name" value="PYP-like sensor domain (PAS domain)"/>
    <property type="match status" value="2"/>
</dbReference>
<dbReference type="InterPro" id="IPR035965">
    <property type="entry name" value="PAS-like_dom_sf"/>
</dbReference>
<dbReference type="CDD" id="cd00130">
    <property type="entry name" value="PAS"/>
    <property type="match status" value="1"/>
</dbReference>
<dbReference type="InterPro" id="IPR001610">
    <property type="entry name" value="PAC"/>
</dbReference>
<dbReference type="SUPFAM" id="SSF55073">
    <property type="entry name" value="Nucleotide cyclase"/>
    <property type="match status" value="1"/>
</dbReference>
<dbReference type="AlphaFoldDB" id="A0A174ZM11"/>
<dbReference type="InterPro" id="IPR043128">
    <property type="entry name" value="Rev_trsase/Diguanyl_cyclase"/>
</dbReference>
<dbReference type="InterPro" id="IPR000700">
    <property type="entry name" value="PAS-assoc_C"/>
</dbReference>
<dbReference type="SMART" id="SM00086">
    <property type="entry name" value="PAC"/>
    <property type="match status" value="2"/>
</dbReference>
<dbReference type="SMART" id="SM00267">
    <property type="entry name" value="GGDEF"/>
    <property type="match status" value="1"/>
</dbReference>
<dbReference type="PROSITE" id="PS50887">
    <property type="entry name" value="GGDEF"/>
    <property type="match status" value="1"/>
</dbReference>
<dbReference type="OrthoDB" id="9804955at2"/>
<protein>
    <submittedName>
        <fullName evidence="3">Cyclic di-GMP phosphodiesterase Gmr</fullName>
        <ecNumber evidence="3">3.1.4.52</ecNumber>
    </submittedName>
</protein>
<dbReference type="NCBIfam" id="TIGR00254">
    <property type="entry name" value="GGDEF"/>
    <property type="match status" value="1"/>
</dbReference>
<dbReference type="EC" id="3.1.4.52" evidence="3"/>
<dbReference type="GO" id="GO:0052621">
    <property type="term" value="F:diguanylate cyclase activity"/>
    <property type="evidence" value="ECO:0007669"/>
    <property type="project" value="TreeGrafter"/>
</dbReference>
<dbReference type="PANTHER" id="PTHR45138">
    <property type="entry name" value="REGULATORY COMPONENTS OF SENSORY TRANSDUCTION SYSTEM"/>
    <property type="match status" value="1"/>
</dbReference>
<dbReference type="Pfam" id="PF00990">
    <property type="entry name" value="GGDEF"/>
    <property type="match status" value="1"/>
</dbReference>
<feature type="domain" description="PAC" evidence="1">
    <location>
        <begin position="238"/>
        <end position="291"/>
    </location>
</feature>
<evidence type="ECO:0000259" key="1">
    <source>
        <dbReference type="PROSITE" id="PS50113"/>
    </source>
</evidence>
<gene>
    <name evidence="3" type="primary">gmr_3</name>
    <name evidence="3" type="ORF">ERS852540_01017</name>
</gene>
<dbReference type="PANTHER" id="PTHR45138:SF9">
    <property type="entry name" value="DIGUANYLATE CYCLASE DGCM-RELATED"/>
    <property type="match status" value="1"/>
</dbReference>
<organism evidence="3 4">
    <name type="scientific">[Eubacterium] siraeum</name>
    <dbReference type="NCBI Taxonomy" id="39492"/>
    <lineage>
        <taxon>Bacteria</taxon>
        <taxon>Bacillati</taxon>
        <taxon>Bacillota</taxon>
        <taxon>Clostridia</taxon>
        <taxon>Eubacteriales</taxon>
        <taxon>Oscillospiraceae</taxon>
        <taxon>Oscillospiraceae incertae sedis</taxon>
    </lineage>
</organism>
<keyword evidence="3" id="KW-0378">Hydrolase</keyword>
<dbReference type="EMBL" id="CZBY01000006">
    <property type="protein sequence ID" value="CUQ84961.1"/>
    <property type="molecule type" value="Genomic_DNA"/>
</dbReference>
<dbReference type="NCBIfam" id="TIGR00229">
    <property type="entry name" value="sensory_box"/>
    <property type="match status" value="1"/>
</dbReference>
<evidence type="ECO:0000313" key="3">
    <source>
        <dbReference type="EMBL" id="CUQ84961.1"/>
    </source>
</evidence>
<dbReference type="GO" id="GO:0071111">
    <property type="term" value="F:cyclic-guanylate-specific phosphodiesterase activity"/>
    <property type="evidence" value="ECO:0007669"/>
    <property type="project" value="UniProtKB-EC"/>
</dbReference>
<accession>A0A174ZM11</accession>
<dbReference type="CDD" id="cd01949">
    <property type="entry name" value="GGDEF"/>
    <property type="match status" value="1"/>
</dbReference>
<evidence type="ECO:0000313" key="4">
    <source>
        <dbReference type="Proteomes" id="UP000095662"/>
    </source>
</evidence>
<dbReference type="Pfam" id="PF08447">
    <property type="entry name" value="PAS_3"/>
    <property type="match status" value="2"/>
</dbReference>
<dbReference type="PROSITE" id="PS50113">
    <property type="entry name" value="PAC"/>
    <property type="match status" value="1"/>
</dbReference>
<dbReference type="STRING" id="39492.ERS852540_01017"/>
<dbReference type="Gene3D" id="3.30.70.270">
    <property type="match status" value="1"/>
</dbReference>
<sequence>MAENKCAARLEPSSRDMSELKNRFKPGYDWETICSTMLEHLMCGVAIYELCPDRVRSLYFNKKYYEMVGYTKEQYEQYADSVTSSLYGDSAEMIFEKAGRSVRTGETFYAECKGRRYDGNDIWVLVKAKLVDFIESEHPVFLAIVQDMTNRKLAEYENAVNLERYRILEATSNAVTFEYDIPDDIMTFLYSGGKADSANRSISNYAEVSKRTKIVYPDDAAKFYAALKKASKKPVSCMTLDYRSTIIDQNSYRWVRTCYSSVADASGKVIKVLGRTQDIDDEKREQQRMIQLVELDSTTGLLNKLATTNHIQRLISEKTNAKSFFAMLDIDDFKAFNDTYGHSFGDEVLRTVGKLLSRKFPNAVVGRFGGDEFIVFARGTSESAVVDDFEDFLEVSGKAEIGGKRYTIKCSVGIAWSESCDIDYAQYFDEADEQLYRAKKEGKHRICRKKIV</sequence>
<dbReference type="Gene3D" id="3.30.450.20">
    <property type="entry name" value="PAS domain"/>
    <property type="match status" value="2"/>
</dbReference>
<proteinExistence type="predicted"/>
<dbReference type="InterPro" id="IPR000160">
    <property type="entry name" value="GGDEF_dom"/>
</dbReference>